<name>A0ABW5ZM34_9BACL</name>
<evidence type="ECO:0000256" key="1">
    <source>
        <dbReference type="ARBA" id="ARBA00004651"/>
    </source>
</evidence>
<dbReference type="Proteomes" id="UP001597561">
    <property type="component" value="Unassembled WGS sequence"/>
</dbReference>
<feature type="transmembrane region" description="Helical" evidence="7">
    <location>
        <begin position="393"/>
        <end position="410"/>
    </location>
</feature>
<feature type="domain" description="MacB-like periplasmic core" evidence="9">
    <location>
        <begin position="20"/>
        <end position="209"/>
    </location>
</feature>
<keyword evidence="4 7" id="KW-1133">Transmembrane helix</keyword>
<dbReference type="EMBL" id="JBHUPG010000031">
    <property type="protein sequence ID" value="MFD2913510.1"/>
    <property type="molecule type" value="Genomic_DNA"/>
</dbReference>
<feature type="transmembrane region" description="Helical" evidence="7">
    <location>
        <begin position="776"/>
        <end position="800"/>
    </location>
</feature>
<evidence type="ECO:0000256" key="2">
    <source>
        <dbReference type="ARBA" id="ARBA00022475"/>
    </source>
</evidence>
<evidence type="ECO:0000259" key="9">
    <source>
        <dbReference type="Pfam" id="PF12704"/>
    </source>
</evidence>
<reference evidence="11" key="1">
    <citation type="journal article" date="2019" name="Int. J. Syst. Evol. Microbiol.">
        <title>The Global Catalogue of Microorganisms (GCM) 10K type strain sequencing project: providing services to taxonomists for standard genome sequencing and annotation.</title>
        <authorList>
            <consortium name="The Broad Institute Genomics Platform"/>
            <consortium name="The Broad Institute Genome Sequencing Center for Infectious Disease"/>
            <person name="Wu L."/>
            <person name="Ma J."/>
        </authorList>
    </citation>
    <scope>NUCLEOTIDE SEQUENCE [LARGE SCALE GENOMIC DNA]</scope>
    <source>
        <strain evidence="11">KCTC 13528</strain>
    </source>
</reference>
<evidence type="ECO:0000256" key="5">
    <source>
        <dbReference type="ARBA" id="ARBA00023136"/>
    </source>
</evidence>
<feature type="domain" description="MacB-like periplasmic core" evidence="9">
    <location>
        <begin position="467"/>
        <end position="655"/>
    </location>
</feature>
<proteinExistence type="inferred from homology"/>
<organism evidence="10 11">
    <name type="scientific">Jeotgalibacillus terrae</name>
    <dbReference type="NCBI Taxonomy" id="587735"/>
    <lineage>
        <taxon>Bacteria</taxon>
        <taxon>Bacillati</taxon>
        <taxon>Bacillota</taxon>
        <taxon>Bacilli</taxon>
        <taxon>Bacillales</taxon>
        <taxon>Caryophanaceae</taxon>
        <taxon>Jeotgalibacillus</taxon>
    </lineage>
</organism>
<feature type="transmembrane region" description="Helical" evidence="7">
    <location>
        <begin position="738"/>
        <end position="764"/>
    </location>
</feature>
<evidence type="ECO:0000259" key="8">
    <source>
        <dbReference type="Pfam" id="PF02687"/>
    </source>
</evidence>
<feature type="domain" description="ABC3 transporter permease C-terminal" evidence="8">
    <location>
        <begin position="258"/>
        <end position="377"/>
    </location>
</feature>
<sequence>MLNTWLISWRNITTNRKRFFFTLFAIMLGVSFVTAMLVSERTTDQVFDYYEQMYVANADYWILSDEHTYPEEMLTTLQENPDVNEQLLVLDKQTFLSVEGDQSLSQRSVRITGVSDQRSPLLELPVIDGSLDNEGIVLPEAAADLLGKEVGDTIVFSGLGEAKISAIVEYTQILASPGDWERAESMGFRVMMPLNTLREWTGIEDEISYMRFQTEGEGIELFQSLQNEFQDSSVYIQPVVADDLQSNDIGGLYTFFYLIAGLSMFISGFIVFNMIYTSVIERKKEFAIMKSLGYVQSAVSGFILIEVALLALIGTVFGVPFGVLLGDVFMKALLGVFEFDMVYTLDWKIPVLISVFIGLLFPVLFSLFPIYHAGKTSILLALKGEQRETASKYLVWRSSVGAVLLALGFIDHAAAYFTIVIGIILLFPLLLMGISTVLKPVLTALFHHPGTLAAKYLTQQLNRNANTAAILAVGIAVIMMLGAVVQSAPAGYDEEIRSTYGGDVRVTFEAPWTEEDRNTILQYDIISAAEPITEATPITWETRKGVSRQFSVISVSENGPELFEAEGDEYAKLSEGPTVVLGSRAFEEWGGEIGQTIEMNSPMGKRDFEVADVVATSHYSGYVAFMDESHLQRHFGWSNSFDLLLTVTDGEAGALREQLWSDFGDNLSKVQTVEEEIQSVVSAITGMNELLMVMLILVIGLASIGTGNTLLMNTLERTKEIGTMRAVGFTKSQVRKMILAEGLMIGLAGIVGGVTCGVLLIYIMSQSVIMGGFLSFQFPVSHVVLSIVAGITLSLLAAWVSSESATKMELQSSLREG</sequence>
<keyword evidence="2" id="KW-1003">Cell membrane</keyword>
<feature type="transmembrane region" description="Helical" evidence="7">
    <location>
        <begin position="297"/>
        <end position="329"/>
    </location>
</feature>
<feature type="transmembrane region" description="Helical" evidence="7">
    <location>
        <begin position="690"/>
        <end position="711"/>
    </location>
</feature>
<evidence type="ECO:0000256" key="6">
    <source>
        <dbReference type="ARBA" id="ARBA00038076"/>
    </source>
</evidence>
<feature type="transmembrane region" description="Helical" evidence="7">
    <location>
        <begin position="416"/>
        <end position="438"/>
    </location>
</feature>
<evidence type="ECO:0000313" key="10">
    <source>
        <dbReference type="EMBL" id="MFD2913510.1"/>
    </source>
</evidence>
<evidence type="ECO:0000256" key="7">
    <source>
        <dbReference type="SAM" id="Phobius"/>
    </source>
</evidence>
<dbReference type="InterPro" id="IPR050250">
    <property type="entry name" value="Macrolide_Exporter_MacB"/>
</dbReference>
<comment type="subcellular location">
    <subcellularLocation>
        <location evidence="1">Cell membrane</location>
        <topology evidence="1">Multi-pass membrane protein</topology>
    </subcellularLocation>
</comment>
<accession>A0ABW5ZM34</accession>
<dbReference type="RefSeq" id="WP_204728428.1">
    <property type="nucleotide sequence ID" value="NZ_JAFBDK010000003.1"/>
</dbReference>
<feature type="transmembrane region" description="Helical" evidence="7">
    <location>
        <begin position="255"/>
        <end position="276"/>
    </location>
</feature>
<gene>
    <name evidence="10" type="ORF">ACFS5P_16605</name>
</gene>
<dbReference type="InterPro" id="IPR025857">
    <property type="entry name" value="MacB_PCD"/>
</dbReference>
<dbReference type="InterPro" id="IPR003838">
    <property type="entry name" value="ABC3_permease_C"/>
</dbReference>
<comment type="caution">
    <text evidence="10">The sequence shown here is derived from an EMBL/GenBank/DDBJ whole genome shotgun (WGS) entry which is preliminary data.</text>
</comment>
<evidence type="ECO:0000256" key="3">
    <source>
        <dbReference type="ARBA" id="ARBA00022692"/>
    </source>
</evidence>
<protein>
    <submittedName>
        <fullName evidence="10">FtsX-like permease family protein</fullName>
    </submittedName>
</protein>
<dbReference type="Pfam" id="PF12704">
    <property type="entry name" value="MacB_PCD"/>
    <property type="match status" value="2"/>
</dbReference>
<feature type="domain" description="ABC3 transporter permease C-terminal" evidence="8">
    <location>
        <begin position="692"/>
        <end position="809"/>
    </location>
</feature>
<evidence type="ECO:0000313" key="11">
    <source>
        <dbReference type="Proteomes" id="UP001597561"/>
    </source>
</evidence>
<feature type="transmembrane region" description="Helical" evidence="7">
    <location>
        <begin position="349"/>
        <end position="372"/>
    </location>
</feature>
<keyword evidence="5 7" id="KW-0472">Membrane</keyword>
<dbReference type="PANTHER" id="PTHR30572">
    <property type="entry name" value="MEMBRANE COMPONENT OF TRANSPORTER-RELATED"/>
    <property type="match status" value="1"/>
</dbReference>
<feature type="transmembrane region" description="Helical" evidence="7">
    <location>
        <begin position="465"/>
        <end position="485"/>
    </location>
</feature>
<feature type="transmembrane region" description="Helical" evidence="7">
    <location>
        <begin position="20"/>
        <end position="38"/>
    </location>
</feature>
<dbReference type="PANTHER" id="PTHR30572:SF4">
    <property type="entry name" value="ABC TRANSPORTER PERMEASE YTRF"/>
    <property type="match status" value="1"/>
</dbReference>
<keyword evidence="3 7" id="KW-0812">Transmembrane</keyword>
<evidence type="ECO:0000256" key="4">
    <source>
        <dbReference type="ARBA" id="ARBA00022989"/>
    </source>
</evidence>
<comment type="similarity">
    <text evidence="6">Belongs to the ABC-4 integral membrane protein family.</text>
</comment>
<keyword evidence="11" id="KW-1185">Reference proteome</keyword>
<dbReference type="Pfam" id="PF02687">
    <property type="entry name" value="FtsX"/>
    <property type="match status" value="2"/>
</dbReference>